<dbReference type="RefSeq" id="WP_106289298.1">
    <property type="nucleotide sequence ID" value="NZ_CAWNTC010000082.1"/>
</dbReference>
<feature type="signal peptide" evidence="1">
    <location>
        <begin position="1"/>
        <end position="36"/>
    </location>
</feature>
<dbReference type="GO" id="GO:0006974">
    <property type="term" value="P:DNA damage response"/>
    <property type="evidence" value="ECO:0007669"/>
    <property type="project" value="TreeGrafter"/>
</dbReference>
<feature type="chain" id="PRO_5015747687" description="SIMPL domain-containing protein" evidence="1">
    <location>
        <begin position="37"/>
        <end position="257"/>
    </location>
</feature>
<evidence type="ECO:0008006" key="4">
    <source>
        <dbReference type="Google" id="ProtNLM"/>
    </source>
</evidence>
<proteinExistence type="predicted"/>
<evidence type="ECO:0000256" key="1">
    <source>
        <dbReference type="SAM" id="SignalP"/>
    </source>
</evidence>
<organism evidence="2 3">
    <name type="scientific">Merismopedia glauca CCAP 1448/3</name>
    <dbReference type="NCBI Taxonomy" id="1296344"/>
    <lineage>
        <taxon>Bacteria</taxon>
        <taxon>Bacillati</taxon>
        <taxon>Cyanobacteriota</taxon>
        <taxon>Cyanophyceae</taxon>
        <taxon>Synechococcales</taxon>
        <taxon>Merismopediaceae</taxon>
        <taxon>Merismopedia</taxon>
    </lineage>
</organism>
<dbReference type="InterPro" id="IPR052022">
    <property type="entry name" value="26kDa_periplasmic_antigen"/>
</dbReference>
<gene>
    <name evidence="2" type="ORF">C7B64_14100</name>
</gene>
<dbReference type="PANTHER" id="PTHR34387:SF1">
    <property type="entry name" value="PERIPLASMIC IMMUNOGENIC PROTEIN"/>
    <property type="match status" value="1"/>
</dbReference>
<dbReference type="AlphaFoldDB" id="A0A2T1C256"/>
<dbReference type="Proteomes" id="UP000238762">
    <property type="component" value="Unassembled WGS sequence"/>
</dbReference>
<protein>
    <recommendedName>
        <fullName evidence="4">SIMPL domain-containing protein</fullName>
    </recommendedName>
</protein>
<dbReference type="Pfam" id="PF04402">
    <property type="entry name" value="SIMPL"/>
    <property type="match status" value="1"/>
</dbReference>
<dbReference type="OrthoDB" id="460796at2"/>
<dbReference type="Gene3D" id="3.30.110.170">
    <property type="entry name" value="Protein of unknown function (DUF541), domain 1"/>
    <property type="match status" value="1"/>
</dbReference>
<evidence type="ECO:0000313" key="3">
    <source>
        <dbReference type="Proteomes" id="UP000238762"/>
    </source>
</evidence>
<dbReference type="EMBL" id="PVWJ01000067">
    <property type="protein sequence ID" value="PSB02258.1"/>
    <property type="molecule type" value="Genomic_DNA"/>
</dbReference>
<evidence type="ECO:0000313" key="2">
    <source>
        <dbReference type="EMBL" id="PSB02258.1"/>
    </source>
</evidence>
<name>A0A2T1C256_9CYAN</name>
<sequence length="257" mass="27520">MSRLAPFKPNFKASTPSKQYLLLLTLAVLGLNACQAVPNAQSLPKPENPNYKTLSVTGRGIVKIPKTLAKVHLGVEVQGKTSQIVQQEVAQRASAVVELLKSRSQVKELETSDINLQPNYTYTGGKQKISGYTATNRIMFEIDPKLSGSLIDEAVKKGATRIDSVNLVAGNSAITEAQQEAIKLASTDANRQANAALSALNLKTVEVVGIQINQAQPPVISYPSASNQKLIDSTLAQTPIVAGSQQVEANVTLQIKY</sequence>
<accession>A0A2T1C256</accession>
<keyword evidence="1" id="KW-0732">Signal</keyword>
<dbReference type="Gene3D" id="3.30.70.2970">
    <property type="entry name" value="Protein of unknown function (DUF541), domain 2"/>
    <property type="match status" value="1"/>
</dbReference>
<keyword evidence="3" id="KW-1185">Reference proteome</keyword>
<reference evidence="2 3" key="1">
    <citation type="submission" date="2018-02" db="EMBL/GenBank/DDBJ databases">
        <authorList>
            <person name="Cohen D.B."/>
            <person name="Kent A.D."/>
        </authorList>
    </citation>
    <scope>NUCLEOTIDE SEQUENCE [LARGE SCALE GENOMIC DNA]</scope>
    <source>
        <strain evidence="2 3">CCAP 1448/3</strain>
    </source>
</reference>
<dbReference type="PANTHER" id="PTHR34387">
    <property type="entry name" value="SLR1258 PROTEIN"/>
    <property type="match status" value="1"/>
</dbReference>
<reference evidence="2 3" key="2">
    <citation type="submission" date="2018-03" db="EMBL/GenBank/DDBJ databases">
        <title>The ancient ancestry and fast evolution of plastids.</title>
        <authorList>
            <person name="Moore K.R."/>
            <person name="Magnabosco C."/>
            <person name="Momper L."/>
            <person name="Gold D.A."/>
            <person name="Bosak T."/>
            <person name="Fournier G.P."/>
        </authorList>
    </citation>
    <scope>NUCLEOTIDE SEQUENCE [LARGE SCALE GENOMIC DNA]</scope>
    <source>
        <strain evidence="2 3">CCAP 1448/3</strain>
    </source>
</reference>
<comment type="caution">
    <text evidence="2">The sequence shown here is derived from an EMBL/GenBank/DDBJ whole genome shotgun (WGS) entry which is preliminary data.</text>
</comment>
<dbReference type="InterPro" id="IPR007497">
    <property type="entry name" value="SIMPL/DUF541"/>
</dbReference>